<dbReference type="OrthoDB" id="1452953at2"/>
<protein>
    <submittedName>
        <fullName evidence="1">Membrane or secreted protein</fullName>
    </submittedName>
</protein>
<comment type="caution">
    <text evidence="1">The sequence shown here is derived from an EMBL/GenBank/DDBJ whole genome shotgun (WGS) entry which is preliminary data.</text>
</comment>
<name>A0A5C6RVG3_9FLAO</name>
<dbReference type="AlphaFoldDB" id="A0A5C6RVG3"/>
<organism evidence="1 2">
    <name type="scientific">Vicingus serpentipes</name>
    <dbReference type="NCBI Taxonomy" id="1926625"/>
    <lineage>
        <taxon>Bacteria</taxon>
        <taxon>Pseudomonadati</taxon>
        <taxon>Bacteroidota</taxon>
        <taxon>Flavobacteriia</taxon>
        <taxon>Flavobacteriales</taxon>
        <taxon>Vicingaceae</taxon>
        <taxon>Vicingus</taxon>
    </lineage>
</organism>
<dbReference type="Proteomes" id="UP000321721">
    <property type="component" value="Unassembled WGS sequence"/>
</dbReference>
<accession>A0A5C6RVG3</accession>
<dbReference type="RefSeq" id="WP_147100268.1">
    <property type="nucleotide sequence ID" value="NZ_VOOS01000003.1"/>
</dbReference>
<evidence type="ECO:0000313" key="2">
    <source>
        <dbReference type="Proteomes" id="UP000321721"/>
    </source>
</evidence>
<sequence length="67" mass="7073">MKLALLVIGLLAMGVFGMAVKIIFKKDGKFDKTCASVNTVLNKDGEPCGLCGAAPEEQCKKEEVEAA</sequence>
<gene>
    <name evidence="1" type="ORF">FRY74_07880</name>
</gene>
<reference evidence="1 2" key="1">
    <citation type="submission" date="2019-08" db="EMBL/GenBank/DDBJ databases">
        <title>Genome of Vicingus serpentipes NCIMB 15042.</title>
        <authorList>
            <person name="Bowman J.P."/>
        </authorList>
    </citation>
    <scope>NUCLEOTIDE SEQUENCE [LARGE SCALE GENOMIC DNA]</scope>
    <source>
        <strain evidence="1 2">NCIMB 15042</strain>
    </source>
</reference>
<keyword evidence="2" id="KW-1185">Reference proteome</keyword>
<proteinExistence type="predicted"/>
<evidence type="ECO:0000313" key="1">
    <source>
        <dbReference type="EMBL" id="TXB65332.1"/>
    </source>
</evidence>
<dbReference type="EMBL" id="VOOS01000003">
    <property type="protein sequence ID" value="TXB65332.1"/>
    <property type="molecule type" value="Genomic_DNA"/>
</dbReference>